<name>A0A6M3KLD2_9ZZZZ</name>
<proteinExistence type="predicted"/>
<evidence type="ECO:0000313" key="1">
    <source>
        <dbReference type="EMBL" id="QJA82797.1"/>
    </source>
</evidence>
<organism evidence="1">
    <name type="scientific">viral metagenome</name>
    <dbReference type="NCBI Taxonomy" id="1070528"/>
    <lineage>
        <taxon>unclassified sequences</taxon>
        <taxon>metagenomes</taxon>
        <taxon>organismal metagenomes</taxon>
    </lineage>
</organism>
<dbReference type="EMBL" id="MT142496">
    <property type="protein sequence ID" value="QJA82797.1"/>
    <property type="molecule type" value="Genomic_DNA"/>
</dbReference>
<sequence>MLVKSMNFKPKSFGIVVHEDMNTPIVATMDWPFPQLIKGSSVTLLCYEDSIKSVNESTWATTDISTYSIYQTGDLKNISAGGVWHFVDMGESWLLFNGECVVLNLASLRYMSTDPGNVVVMNDIVMKTGCLYKGRVILGGFDTGGFWNTDWDNFWAQYISSKIASDVTEHREISQSTIWYSSIGGGDLAFVFYPDYAAKGYIDPDTGDAHSYTKPLFLDYWRRGQSGFLKMPFQGRVLVAKELGDYCIIYGTDGIAAVKHYTQPTPTLGLIRLPLSGEIGIPDRGFVGGDIRQHIFVDTKGVLWSIDANLNIKKLGYEEFFSPMLSDELVITHNPDEDEYHICTDSVGYVLTNEGLGEINQRPTSVIHSGGELQCMSVFGGESASILTVDWIDFGIRAMKRIENIQVGASSLHNIQLSLERRYDMSEELYTSEYIALNKLGIATLMKTGVDFRINLKAVPKLNTSIDTMDVRWKLQDKRFVRGAYVSQTSSE</sequence>
<reference evidence="1" key="1">
    <citation type="submission" date="2020-03" db="EMBL/GenBank/DDBJ databases">
        <title>The deep terrestrial virosphere.</title>
        <authorList>
            <person name="Holmfeldt K."/>
            <person name="Nilsson E."/>
            <person name="Simone D."/>
            <person name="Lopez-Fernandez M."/>
            <person name="Wu X."/>
            <person name="de Brujin I."/>
            <person name="Lundin D."/>
            <person name="Andersson A."/>
            <person name="Bertilsson S."/>
            <person name="Dopson M."/>
        </authorList>
    </citation>
    <scope>NUCLEOTIDE SEQUENCE</scope>
    <source>
        <strain evidence="1">MM415A00370</strain>
    </source>
</reference>
<protein>
    <submittedName>
        <fullName evidence="1">Uncharacterized protein</fullName>
    </submittedName>
</protein>
<dbReference type="AlphaFoldDB" id="A0A6M3KLD2"/>
<accession>A0A6M3KLD2</accession>
<gene>
    <name evidence="1" type="ORF">MM415A00370_0014</name>
</gene>